<name>A0ABT4ANI9_9BACT</name>
<dbReference type="EMBL" id="JAPNKA010000001">
    <property type="protein sequence ID" value="MCY1083267.1"/>
    <property type="molecule type" value="Genomic_DNA"/>
</dbReference>
<evidence type="ECO:0000313" key="3">
    <source>
        <dbReference type="Proteomes" id="UP001207654"/>
    </source>
</evidence>
<dbReference type="Pfam" id="PF01661">
    <property type="entry name" value="Macro"/>
    <property type="match status" value="1"/>
</dbReference>
<comment type="caution">
    <text evidence="2">The sequence shown here is derived from an EMBL/GenBank/DDBJ whole genome shotgun (WGS) entry which is preliminary data.</text>
</comment>
<organism evidence="2 3">
    <name type="scientific">Archangium lansingense</name>
    <dbReference type="NCBI Taxonomy" id="2995310"/>
    <lineage>
        <taxon>Bacteria</taxon>
        <taxon>Pseudomonadati</taxon>
        <taxon>Myxococcota</taxon>
        <taxon>Myxococcia</taxon>
        <taxon>Myxococcales</taxon>
        <taxon>Cystobacterineae</taxon>
        <taxon>Archangiaceae</taxon>
        <taxon>Archangium</taxon>
    </lineage>
</organism>
<proteinExistence type="predicted"/>
<gene>
    <name evidence="2" type="ORF">OV287_53415</name>
</gene>
<dbReference type="PROSITE" id="PS51154">
    <property type="entry name" value="MACRO"/>
    <property type="match status" value="1"/>
</dbReference>
<dbReference type="Proteomes" id="UP001207654">
    <property type="component" value="Unassembled WGS sequence"/>
</dbReference>
<reference evidence="2 3" key="1">
    <citation type="submission" date="2022-11" db="EMBL/GenBank/DDBJ databases">
        <title>Minimal conservation of predation-associated metabolite biosynthetic gene clusters underscores biosynthetic potential of Myxococcota including descriptions for ten novel species: Archangium lansinium sp. nov., Myxococcus landrumus sp. nov., Nannocystis bai.</title>
        <authorList>
            <person name="Ahearne A."/>
            <person name="Stevens C."/>
            <person name="Phillips K."/>
        </authorList>
    </citation>
    <scope>NUCLEOTIDE SEQUENCE [LARGE SCALE GENOMIC DNA]</scope>
    <source>
        <strain evidence="2 3">MIWBW</strain>
    </source>
</reference>
<dbReference type="InterPro" id="IPR002589">
    <property type="entry name" value="Macro_dom"/>
</dbReference>
<feature type="domain" description="Macro" evidence="1">
    <location>
        <begin position="1"/>
        <end position="196"/>
    </location>
</feature>
<dbReference type="Gene3D" id="3.40.220.10">
    <property type="entry name" value="Leucine Aminopeptidase, subunit E, domain 1"/>
    <property type="match status" value="1"/>
</dbReference>
<accession>A0ABT4ANI9</accession>
<dbReference type="SMART" id="SM00506">
    <property type="entry name" value="A1pp"/>
    <property type="match status" value="1"/>
</dbReference>
<evidence type="ECO:0000259" key="1">
    <source>
        <dbReference type="PROSITE" id="PS51154"/>
    </source>
</evidence>
<sequence length="201" mass="21020">MRIAAFTGSLVDSRVGAHAIINAANPDVGLGSGVSGALREACGGAAFQREVRERLEEEYGEPLQPGDCLVTGPGASIAFRWVLHVPSVDYRRTDAETGGSTGPSRVRACFRSALEESVALAREHGLSGQFVLATPLLGAGHGGLGSIVALDVLMGTLRDYLHECPTEEREVLARVVFAVLTPEEARLVALAAGKQGLSFAP</sequence>
<dbReference type="InterPro" id="IPR043472">
    <property type="entry name" value="Macro_dom-like"/>
</dbReference>
<protein>
    <submittedName>
        <fullName evidence="2">Macro domain-containing protein</fullName>
    </submittedName>
</protein>
<evidence type="ECO:0000313" key="2">
    <source>
        <dbReference type="EMBL" id="MCY1083267.1"/>
    </source>
</evidence>
<keyword evidence="3" id="KW-1185">Reference proteome</keyword>
<dbReference type="SUPFAM" id="SSF52949">
    <property type="entry name" value="Macro domain-like"/>
    <property type="match status" value="1"/>
</dbReference>
<dbReference type="RefSeq" id="WP_267541803.1">
    <property type="nucleotide sequence ID" value="NZ_JAPNKA010000001.1"/>
</dbReference>